<gene>
    <name evidence="8 12" type="primary">purL</name>
    <name evidence="12" type="ORF">D0433_08530</name>
</gene>
<dbReference type="HAMAP" id="MF_00420">
    <property type="entry name" value="PurL_2"/>
    <property type="match status" value="1"/>
</dbReference>
<dbReference type="Gene3D" id="3.90.650.10">
    <property type="entry name" value="PurM-like C-terminal domain"/>
    <property type="match status" value="2"/>
</dbReference>
<dbReference type="InterPro" id="IPR010074">
    <property type="entry name" value="PRibForGlyAmidine_synth_PurL"/>
</dbReference>
<evidence type="ECO:0000256" key="8">
    <source>
        <dbReference type="HAMAP-Rule" id="MF_00420"/>
    </source>
</evidence>
<feature type="binding site" evidence="8">
    <location>
        <position position="267"/>
    </location>
    <ligand>
        <name>Mg(2+)</name>
        <dbReference type="ChEBI" id="CHEBI:18420"/>
        <label>2</label>
    </ligand>
</feature>
<dbReference type="SUPFAM" id="SSF56042">
    <property type="entry name" value="PurM C-terminal domain-like"/>
    <property type="match status" value="2"/>
</dbReference>
<evidence type="ECO:0000256" key="4">
    <source>
        <dbReference type="ARBA" id="ARBA00022741"/>
    </source>
</evidence>
<dbReference type="FunFam" id="3.30.1330.10:FF:000004">
    <property type="entry name" value="Phosphoribosylformylglycinamidine synthase subunit PurL"/>
    <property type="match status" value="1"/>
</dbReference>
<feature type="binding site" evidence="8">
    <location>
        <position position="50"/>
    </location>
    <ligand>
        <name>ATP</name>
        <dbReference type="ChEBI" id="CHEBI:30616"/>
    </ligand>
</feature>
<dbReference type="CDD" id="cd02204">
    <property type="entry name" value="PurL_repeat2"/>
    <property type="match status" value="1"/>
</dbReference>
<dbReference type="InterPro" id="IPR010918">
    <property type="entry name" value="PurM-like_C_dom"/>
</dbReference>
<keyword evidence="3 8" id="KW-0479">Metal-binding</keyword>
<name>A0A395LZL3_9BACT</name>
<dbReference type="PANTHER" id="PTHR43555">
    <property type="entry name" value="PHOSPHORIBOSYLFORMYLGLYCINAMIDINE SYNTHASE SUBUNIT PURL"/>
    <property type="match status" value="1"/>
</dbReference>
<feature type="domain" description="PurM-like C-terminal" evidence="10">
    <location>
        <begin position="201"/>
        <end position="360"/>
    </location>
</feature>
<feature type="binding site" evidence="8">
    <location>
        <position position="90"/>
    </location>
    <ligand>
        <name>ATP</name>
        <dbReference type="ChEBI" id="CHEBI:30616"/>
    </ligand>
</feature>
<dbReference type="AlphaFoldDB" id="A0A395LZL3"/>
<comment type="similarity">
    <text evidence="8">Belongs to the FGAMS family.</text>
</comment>
<comment type="caution">
    <text evidence="8">Lacks conserved residue(s) required for the propagation of feature annotation.</text>
</comment>
<dbReference type="UniPathway" id="UPA00074">
    <property type="reaction ID" value="UER00128"/>
</dbReference>
<evidence type="ECO:0000256" key="5">
    <source>
        <dbReference type="ARBA" id="ARBA00022755"/>
    </source>
</evidence>
<evidence type="ECO:0000256" key="7">
    <source>
        <dbReference type="ARBA" id="ARBA00022842"/>
    </source>
</evidence>
<feature type="binding site" evidence="8">
    <location>
        <begin position="93"/>
        <end position="96"/>
    </location>
    <ligand>
        <name>substrate</name>
    </ligand>
</feature>
<dbReference type="EC" id="6.3.5.3" evidence="8"/>
<dbReference type="InterPro" id="IPR016188">
    <property type="entry name" value="PurM-like_N"/>
</dbReference>
<sequence>MHEPTVTLELAKRHGLLEEEYEAILRILGRTPTYTELGIFSVMWSEHCSYKNSIAVLKTLPRSGKQLLASAGEENAGLVDIGDGLAVAFKIESHNHPSAIEPYQGAATGVGGIHRDIFTMGARPIATLNSLRFGNPHDAQVQYLLDGVVRGIGDYGNSFGVATVGGEIYFESCYQNNPLVNAMSVGIVEKQKIARAIASGEGNPVLIVGSATGRDGIHGATFASEELSEESEDKRPNVQVGDPFAEKLLLEATLEAIESGYVVGIQDMGAAGLTCSSSEMAARAIQKTGSGGMELHLELVPTREKDMTPYEIMLSESQERMLLVAKKGYEQHIIDIFAKWDLSAVVIGHVTSDGMLRIKWHGKVVAEIPALALVLGGGAPVYYREAIEKKPNTKFPVLKPDASIDFQKEILAMLARPNIASKRWVYEQYDTSVRTNTVVSAGVADAAVVRIKGTTKALAMKVDGNARYVYLNPRKGAQIAVSECARNVACTGAKPLAITNCLNFGNPYKPEVYFQFKEAVAGMGEACLKFDTPVTGGNVSFYNESTVGGENVAVYPTPTIGMIGLIEHTEHIVTATFKQEGDVIYLLGKLHQDLNGSEFLSYFYGELGTDAPPCDLDEEKALQTFLVEAAKAKLLQSAHDVSDGGLAIALLESAIMNENLQVGFAVELHVASSDTAIQSVLFSEAQGRVVVGVACDKQEAVESLAKTFGIECRKIGITGGQQCKITINHQKVFEANLSEISKVYFYALEESMFGPKPEAKLIQPF</sequence>
<evidence type="ECO:0000259" key="10">
    <source>
        <dbReference type="Pfam" id="PF02769"/>
    </source>
</evidence>
<evidence type="ECO:0000256" key="2">
    <source>
        <dbReference type="ARBA" id="ARBA00022598"/>
    </source>
</evidence>
<keyword evidence="7 8" id="KW-0460">Magnesium</keyword>
<feature type="domain" description="PurM-like N-terminal" evidence="9">
    <location>
        <begin position="445"/>
        <end position="566"/>
    </location>
</feature>
<feature type="binding site" evidence="8">
    <location>
        <position position="537"/>
    </location>
    <ligand>
        <name>ATP</name>
        <dbReference type="ChEBI" id="CHEBI:30616"/>
    </ligand>
</feature>
<feature type="binding site" evidence="8">
    <location>
        <position position="116"/>
    </location>
    <ligand>
        <name>Mg(2+)</name>
        <dbReference type="ChEBI" id="CHEBI:18420"/>
        <label>2</label>
    </ligand>
</feature>
<dbReference type="PIRSF" id="PIRSF001587">
    <property type="entry name" value="FGAM_synthase_II"/>
    <property type="match status" value="1"/>
</dbReference>
<dbReference type="GO" id="GO:0005737">
    <property type="term" value="C:cytoplasm"/>
    <property type="evidence" value="ECO:0007669"/>
    <property type="project" value="UniProtKB-SubCell"/>
</dbReference>
<comment type="caution">
    <text evidence="12">The sequence shown here is derived from an EMBL/GenBank/DDBJ whole genome shotgun (WGS) entry which is preliminary data.</text>
</comment>
<dbReference type="Pfam" id="PF02769">
    <property type="entry name" value="AIRS_C"/>
    <property type="match status" value="2"/>
</dbReference>
<evidence type="ECO:0000256" key="3">
    <source>
        <dbReference type="ARBA" id="ARBA00022723"/>
    </source>
</evidence>
<comment type="pathway">
    <text evidence="8">Purine metabolism; IMP biosynthesis via de novo pathway; 5-amino-1-(5-phospho-D-ribosyl)imidazole from N(2)-formyl-N(1)-(5-phospho-D-ribosyl)glycinamide: step 1/2.</text>
</comment>
<evidence type="ECO:0000259" key="9">
    <source>
        <dbReference type="Pfam" id="PF00586"/>
    </source>
</evidence>
<dbReference type="Pfam" id="PF00586">
    <property type="entry name" value="AIRS"/>
    <property type="match status" value="2"/>
</dbReference>
<feature type="domain" description="PurM-like C-terminal" evidence="10">
    <location>
        <begin position="579"/>
        <end position="721"/>
    </location>
</feature>
<keyword evidence="5 8" id="KW-0658">Purine biosynthesis</keyword>
<keyword evidence="4 8" id="KW-0547">Nucleotide-binding</keyword>
<dbReference type="NCBIfam" id="TIGR01736">
    <property type="entry name" value="FGAM_synth_II"/>
    <property type="match status" value="1"/>
</dbReference>
<protein>
    <recommendedName>
        <fullName evidence="8">Phosphoribosylformylglycinamidine synthase subunit PurL</fullName>
        <shortName evidence="8">FGAM synthase</shortName>
        <ecNumber evidence="8">6.3.5.3</ecNumber>
    </recommendedName>
    <alternativeName>
        <fullName evidence="8">Formylglycinamide ribonucleotide amidotransferase subunit II</fullName>
        <shortName evidence="8">FGAR amidotransferase II</shortName>
        <shortName evidence="8">FGAR-AT II</shortName>
    </alternativeName>
    <alternativeName>
        <fullName evidence="8">Glutamine amidotransferase PurL</fullName>
    </alternativeName>
    <alternativeName>
        <fullName evidence="8">Phosphoribosylformylglycinamidine synthase subunit II</fullName>
    </alternativeName>
</protein>
<evidence type="ECO:0000256" key="6">
    <source>
        <dbReference type="ARBA" id="ARBA00022840"/>
    </source>
</evidence>
<dbReference type="PANTHER" id="PTHR43555:SF1">
    <property type="entry name" value="PHOSPHORIBOSYLFORMYLGLYCINAMIDINE SYNTHASE SUBUNIT PURL"/>
    <property type="match status" value="1"/>
</dbReference>
<feature type="binding site" evidence="8">
    <location>
        <position position="92"/>
    </location>
    <ligand>
        <name>Mg(2+)</name>
        <dbReference type="ChEBI" id="CHEBI:18420"/>
        <label>1</label>
    </ligand>
</feature>
<dbReference type="InterPro" id="IPR041609">
    <property type="entry name" value="PurL_linker"/>
</dbReference>
<evidence type="ECO:0000256" key="1">
    <source>
        <dbReference type="ARBA" id="ARBA00022490"/>
    </source>
</evidence>
<keyword evidence="2 8" id="KW-0436">Ligase</keyword>
<proteinExistence type="inferred from homology"/>
<dbReference type="SUPFAM" id="SSF55326">
    <property type="entry name" value="PurM N-terminal domain-like"/>
    <property type="match status" value="2"/>
</dbReference>
<feature type="binding site" evidence="8">
    <location>
        <begin position="316"/>
        <end position="318"/>
    </location>
    <ligand>
        <name>substrate</name>
    </ligand>
</feature>
<dbReference type="GO" id="GO:0006189">
    <property type="term" value="P:'de novo' IMP biosynthetic process"/>
    <property type="evidence" value="ECO:0007669"/>
    <property type="project" value="UniProtKB-UniRule"/>
</dbReference>
<dbReference type="GO" id="GO:0000287">
    <property type="term" value="F:magnesium ion binding"/>
    <property type="evidence" value="ECO:0007669"/>
    <property type="project" value="UniProtKB-UniRule"/>
</dbReference>
<comment type="subcellular location">
    <subcellularLocation>
        <location evidence="8">Cytoplasm</location>
    </subcellularLocation>
</comment>
<evidence type="ECO:0000313" key="12">
    <source>
        <dbReference type="EMBL" id="RFM23955.1"/>
    </source>
</evidence>
<comment type="catalytic activity">
    <reaction evidence="8">
        <text>N(2)-formyl-N(1)-(5-phospho-beta-D-ribosyl)glycinamide + L-glutamine + ATP + H2O = 2-formamido-N(1)-(5-O-phospho-beta-D-ribosyl)acetamidine + L-glutamate + ADP + phosphate + H(+)</text>
        <dbReference type="Rhea" id="RHEA:17129"/>
        <dbReference type="ChEBI" id="CHEBI:15377"/>
        <dbReference type="ChEBI" id="CHEBI:15378"/>
        <dbReference type="ChEBI" id="CHEBI:29985"/>
        <dbReference type="ChEBI" id="CHEBI:30616"/>
        <dbReference type="ChEBI" id="CHEBI:43474"/>
        <dbReference type="ChEBI" id="CHEBI:58359"/>
        <dbReference type="ChEBI" id="CHEBI:147286"/>
        <dbReference type="ChEBI" id="CHEBI:147287"/>
        <dbReference type="ChEBI" id="CHEBI:456216"/>
        <dbReference type="EC" id="6.3.5.3"/>
    </reaction>
</comment>
<evidence type="ECO:0000313" key="13">
    <source>
        <dbReference type="Proteomes" id="UP000266389"/>
    </source>
</evidence>
<feature type="active site" evidence="8">
    <location>
        <position position="47"/>
    </location>
</feature>
<keyword evidence="1 8" id="KW-0963">Cytoplasm</keyword>
<keyword evidence="6 8" id="KW-0067">ATP-binding</keyword>
<comment type="function">
    <text evidence="8">Part of the phosphoribosylformylglycinamidine synthase complex involved in the purines biosynthetic pathway. Catalyzes the ATP-dependent conversion of formylglycinamide ribonucleotide (FGAR) and glutamine to yield formylglycinamidine ribonucleotide (FGAM) and glutamate. The FGAM synthase complex is composed of three subunits. PurQ produces an ammonia molecule by converting glutamine to glutamate. PurL transfers the ammonia molecule to FGAR to form FGAM in an ATP-dependent manner. PurS interacts with PurQ and PurL and is thought to assist in the transfer of the ammonia molecule from PurQ to PurL.</text>
</comment>
<feature type="domain" description="Phosphoribosylformylglycinamidine synthase linker" evidence="11">
    <location>
        <begin position="12"/>
        <end position="51"/>
    </location>
</feature>
<dbReference type="InterPro" id="IPR036676">
    <property type="entry name" value="PurM-like_C_sf"/>
</dbReference>
<feature type="binding site" evidence="8">
    <location>
        <position position="500"/>
    </location>
    <ligand>
        <name>ATP</name>
        <dbReference type="ChEBI" id="CHEBI:30616"/>
    </ligand>
</feature>
<reference evidence="12 13" key="1">
    <citation type="journal article" date="2011" name="ISME J.">
        <title>Community ecology of hot spring cyanobacterial mats: predominant populations and their functional potential.</title>
        <authorList>
            <person name="Klatt C.G."/>
            <person name="Wood J.M."/>
            <person name="Rusch D.B."/>
            <person name="Bateson M.M."/>
            <person name="Hamamura N."/>
            <person name="Heidelberg J.F."/>
            <person name="Grossman A.R."/>
            <person name="Bhaya D."/>
            <person name="Cohan F.M."/>
            <person name="Kuhl M."/>
            <person name="Bryant D.A."/>
            <person name="Ward D.M."/>
        </authorList>
    </citation>
    <scope>NUCLEOTIDE SEQUENCE [LARGE SCALE GENOMIC DNA]</scope>
    <source>
        <strain evidence="12">OS</strain>
    </source>
</reference>
<dbReference type="Gene3D" id="3.30.1330.10">
    <property type="entry name" value="PurM-like, N-terminal domain"/>
    <property type="match status" value="2"/>
</dbReference>
<dbReference type="EMBL" id="PHFL01000051">
    <property type="protein sequence ID" value="RFM23955.1"/>
    <property type="molecule type" value="Genomic_DNA"/>
</dbReference>
<feature type="domain" description="PurM-like N-terminal" evidence="9">
    <location>
        <begin position="74"/>
        <end position="188"/>
    </location>
</feature>
<organism evidence="12 13">
    <name type="scientific">Candidatus Thermochlorobacter aerophilus</name>
    <dbReference type="NCBI Taxonomy" id="1868324"/>
    <lineage>
        <taxon>Bacteria</taxon>
        <taxon>Pseudomonadati</taxon>
        <taxon>Chlorobiota</taxon>
        <taxon>Chlorobiia</taxon>
        <taxon>Chlorobiales</taxon>
        <taxon>Candidatus Thermochlorobacteriaceae</taxon>
        <taxon>Candidatus Thermochlorobacter</taxon>
    </lineage>
</organism>
<comment type="subunit">
    <text evidence="8">Monomer. Part of the FGAM synthase complex composed of 1 PurL, 1 PurQ and 2 PurS subunits.</text>
</comment>
<dbReference type="NCBIfam" id="NF002290">
    <property type="entry name" value="PRK01213.1"/>
    <property type="match status" value="1"/>
</dbReference>
<evidence type="ECO:0000259" key="11">
    <source>
        <dbReference type="Pfam" id="PF18072"/>
    </source>
</evidence>
<dbReference type="CDD" id="cd02203">
    <property type="entry name" value="PurL_repeat1"/>
    <property type="match status" value="1"/>
</dbReference>
<feature type="binding site" evidence="8">
    <location>
        <position position="115"/>
    </location>
    <ligand>
        <name>substrate</name>
    </ligand>
</feature>
<feature type="binding site" evidence="8">
    <location>
        <position position="239"/>
    </location>
    <ligand>
        <name>substrate</name>
    </ligand>
</feature>
<dbReference type="GO" id="GO:0004642">
    <property type="term" value="F:phosphoribosylformylglycinamidine synthase activity"/>
    <property type="evidence" value="ECO:0007669"/>
    <property type="project" value="UniProtKB-UniRule"/>
</dbReference>
<dbReference type="GO" id="GO:0005524">
    <property type="term" value="F:ATP binding"/>
    <property type="evidence" value="ECO:0007669"/>
    <property type="project" value="UniProtKB-UniRule"/>
</dbReference>
<feature type="active site" description="Proton acceptor" evidence="8">
    <location>
        <position position="94"/>
    </location>
</feature>
<dbReference type="Proteomes" id="UP000266389">
    <property type="component" value="Unassembled WGS sequence"/>
</dbReference>
<dbReference type="InterPro" id="IPR036921">
    <property type="entry name" value="PurM-like_N_sf"/>
</dbReference>
<dbReference type="Pfam" id="PF18072">
    <property type="entry name" value="FGAR-AT_linker"/>
    <property type="match status" value="1"/>
</dbReference>
<accession>A0A395LZL3</accession>
<feature type="binding site" evidence="8">
    <location>
        <position position="540"/>
    </location>
    <ligand>
        <name>substrate</name>
    </ligand>
</feature>
<feature type="binding site" evidence="8">
    <location>
        <position position="538"/>
    </location>
    <ligand>
        <name>Mg(2+)</name>
        <dbReference type="ChEBI" id="CHEBI:18420"/>
        <label>1</label>
    </ligand>
</feature>